<accession>A8S586</accession>
<dbReference type="PaxDb" id="411902-CLOBOL_07131"/>
<dbReference type="AlphaFoldDB" id="A8S586"/>
<name>A8S586_ENTBW</name>
<dbReference type="HOGENOM" id="CLU_3116297_0_0_9"/>
<comment type="caution">
    <text evidence="1">The sequence shown here is derived from an EMBL/GenBank/DDBJ whole genome shotgun (WGS) entry which is preliminary data.</text>
</comment>
<organism evidence="1 2">
    <name type="scientific">Enterocloster bolteae (strain ATCC BAA-613 / DSM 15670 / CCUG 46953 / JCM 12243 / WAL 16351)</name>
    <name type="common">Clostridium bolteae</name>
    <dbReference type="NCBI Taxonomy" id="411902"/>
    <lineage>
        <taxon>Bacteria</taxon>
        <taxon>Bacillati</taxon>
        <taxon>Bacillota</taxon>
        <taxon>Clostridia</taxon>
        <taxon>Lachnospirales</taxon>
        <taxon>Lachnospiraceae</taxon>
        <taxon>Enterocloster</taxon>
    </lineage>
</organism>
<sequence>MRVYGGMPVRQETGDMAMERQLPVMRLQSSERQVLQDGVQNGILNKHNCS</sequence>
<dbReference type="EMBL" id="ABCC02000075">
    <property type="protein sequence ID" value="EDP12569.1"/>
    <property type="molecule type" value="Genomic_DNA"/>
</dbReference>
<gene>
    <name evidence="1" type="ORF">CLOBOL_07131</name>
</gene>
<dbReference type="Proteomes" id="UP000005396">
    <property type="component" value="Unassembled WGS sequence"/>
</dbReference>
<evidence type="ECO:0000313" key="1">
    <source>
        <dbReference type="EMBL" id="EDP12569.1"/>
    </source>
</evidence>
<evidence type="ECO:0000313" key="2">
    <source>
        <dbReference type="Proteomes" id="UP000005396"/>
    </source>
</evidence>
<protein>
    <submittedName>
        <fullName evidence="1">Uncharacterized protein</fullName>
    </submittedName>
</protein>
<reference evidence="1 2" key="2">
    <citation type="submission" date="2007-09" db="EMBL/GenBank/DDBJ databases">
        <title>Draft genome sequence of Clostridium bolteae (ATCC BAA-613).</title>
        <authorList>
            <person name="Sudarsanam P."/>
            <person name="Ley R."/>
            <person name="Guruge J."/>
            <person name="Turnbaugh P.J."/>
            <person name="Mahowald M."/>
            <person name="Liep D."/>
            <person name="Gordon J."/>
        </authorList>
    </citation>
    <scope>NUCLEOTIDE SEQUENCE [LARGE SCALE GENOMIC DNA]</scope>
    <source>
        <strain evidence="2">ATCC BAA-613 / DSM 15670 / CCUG 46953 / JCM 12243 / WAL 16351</strain>
    </source>
</reference>
<proteinExistence type="predicted"/>
<reference evidence="1 2" key="1">
    <citation type="submission" date="2007-08" db="EMBL/GenBank/DDBJ databases">
        <authorList>
            <person name="Fulton L."/>
            <person name="Clifton S."/>
            <person name="Fulton B."/>
            <person name="Xu J."/>
            <person name="Minx P."/>
            <person name="Pepin K.H."/>
            <person name="Johnson M."/>
            <person name="Thiruvilangam P."/>
            <person name="Bhonagiri V."/>
            <person name="Nash W.E."/>
            <person name="Mardis E.R."/>
            <person name="Wilson R.K."/>
        </authorList>
    </citation>
    <scope>NUCLEOTIDE SEQUENCE [LARGE SCALE GENOMIC DNA]</scope>
    <source>
        <strain evidence="2">ATCC BAA-613 / DSM 15670 / CCUG 46953 / JCM 12243 / WAL 16351</strain>
    </source>
</reference>